<name>A0A450RYP4_9GAMM</name>
<protein>
    <submittedName>
        <fullName evidence="2">Uncharacterized protein</fullName>
    </submittedName>
</protein>
<evidence type="ECO:0000256" key="1">
    <source>
        <dbReference type="SAM" id="MobiDB-lite"/>
    </source>
</evidence>
<dbReference type="AlphaFoldDB" id="A0A450RYP4"/>
<reference evidence="2" key="1">
    <citation type="submission" date="2019-02" db="EMBL/GenBank/DDBJ databases">
        <authorList>
            <person name="Gruber-Vodicka R. H."/>
            <person name="Seah K. B. B."/>
        </authorList>
    </citation>
    <scope>NUCLEOTIDE SEQUENCE</scope>
    <source>
        <strain evidence="2">BECK_BZ15</strain>
    </source>
</reference>
<accession>A0A450RYP4</accession>
<feature type="region of interest" description="Disordered" evidence="1">
    <location>
        <begin position="1"/>
        <end position="29"/>
    </location>
</feature>
<organism evidence="2">
    <name type="scientific">Candidatus Kentrum sp. FW</name>
    <dbReference type="NCBI Taxonomy" id="2126338"/>
    <lineage>
        <taxon>Bacteria</taxon>
        <taxon>Pseudomonadati</taxon>
        <taxon>Pseudomonadota</taxon>
        <taxon>Gammaproteobacteria</taxon>
        <taxon>Candidatus Kentrum</taxon>
    </lineage>
</organism>
<evidence type="ECO:0000313" key="2">
    <source>
        <dbReference type="EMBL" id="VFJ44333.1"/>
    </source>
</evidence>
<dbReference type="EMBL" id="CAADEW010000006">
    <property type="protein sequence ID" value="VFJ44333.1"/>
    <property type="molecule type" value="Genomic_DNA"/>
</dbReference>
<sequence>MPPAQHTDHGAQQGTCEPEDPITVDREQAKLEPPALQRKTEIAADAEPTILGEGILVGARPSGSGSMEWELRGRANNARDRAGIRQQIAGEMESFYALIELQTKSGPNSMVT</sequence>
<proteinExistence type="predicted"/>
<gene>
    <name evidence="2" type="ORF">BECKFW1821A_GA0114235_100653</name>
</gene>